<dbReference type="EMBL" id="JALPTH010000003">
    <property type="protein sequence ID" value="MCK8676760.1"/>
    <property type="molecule type" value="Genomic_DNA"/>
</dbReference>
<dbReference type="InterPro" id="IPR051908">
    <property type="entry name" value="Ribosomal_N-acetyltransferase"/>
</dbReference>
<keyword evidence="3" id="KW-1185">Reference proteome</keyword>
<name>A0ABT0I610_9ACTN</name>
<comment type="caution">
    <text evidence="2">The sequence shown here is derived from an EMBL/GenBank/DDBJ whole genome shotgun (WGS) entry which is preliminary data.</text>
</comment>
<dbReference type="RefSeq" id="WP_248631969.1">
    <property type="nucleotide sequence ID" value="NZ_JALPTH010000003.1"/>
</dbReference>
<organism evidence="2 3">
    <name type="scientific">Streptomyces lichenis</name>
    <dbReference type="NCBI Taxonomy" id="2306967"/>
    <lineage>
        <taxon>Bacteria</taxon>
        <taxon>Bacillati</taxon>
        <taxon>Actinomycetota</taxon>
        <taxon>Actinomycetes</taxon>
        <taxon>Kitasatosporales</taxon>
        <taxon>Streptomycetaceae</taxon>
        <taxon>Streptomyces</taxon>
    </lineage>
</organism>
<dbReference type="Gene3D" id="3.40.630.30">
    <property type="match status" value="1"/>
</dbReference>
<dbReference type="InterPro" id="IPR016181">
    <property type="entry name" value="Acyl_CoA_acyltransferase"/>
</dbReference>
<dbReference type="Proteomes" id="UP001522868">
    <property type="component" value="Unassembled WGS sequence"/>
</dbReference>
<dbReference type="Pfam" id="PF13302">
    <property type="entry name" value="Acetyltransf_3"/>
    <property type="match status" value="1"/>
</dbReference>
<sequence length="194" mass="20945">MEPVTLTTPRLLLDAFTPEDVDAVFEACQDAAVQRWTTIPVPYGREHAESFVLRMAPDGWHHETEFTFAVRGPGGGTPMGAASVHHPRPGYWEVGYWMGAGHRGAGHTAETVSALARWAFTELGCHRLDWRAEVGNTASLGTARRAGFTLEGVQRAALSSNGTLRDCWRASLLPSDLGLPTPVPYLPASPDPAA</sequence>
<dbReference type="PANTHER" id="PTHR43441:SF10">
    <property type="entry name" value="ACETYLTRANSFERASE"/>
    <property type="match status" value="1"/>
</dbReference>
<protein>
    <submittedName>
        <fullName evidence="2">GNAT family N-acetyltransferase</fullName>
    </submittedName>
</protein>
<gene>
    <name evidence="2" type="ORF">M1O15_04990</name>
</gene>
<evidence type="ECO:0000313" key="2">
    <source>
        <dbReference type="EMBL" id="MCK8676760.1"/>
    </source>
</evidence>
<feature type="domain" description="N-acetyltransferase" evidence="1">
    <location>
        <begin position="11"/>
        <end position="174"/>
    </location>
</feature>
<dbReference type="InterPro" id="IPR000182">
    <property type="entry name" value="GNAT_dom"/>
</dbReference>
<dbReference type="PROSITE" id="PS51186">
    <property type="entry name" value="GNAT"/>
    <property type="match status" value="1"/>
</dbReference>
<dbReference type="SUPFAM" id="SSF55729">
    <property type="entry name" value="Acyl-CoA N-acyltransferases (Nat)"/>
    <property type="match status" value="1"/>
</dbReference>
<evidence type="ECO:0000313" key="3">
    <source>
        <dbReference type="Proteomes" id="UP001522868"/>
    </source>
</evidence>
<proteinExistence type="predicted"/>
<reference evidence="2 3" key="1">
    <citation type="submission" date="2022-04" db="EMBL/GenBank/DDBJ databases">
        <title>Streptomyces sp. nov. LCR6-01 isolated from Lichen of Dirinaria sp.</title>
        <authorList>
            <person name="Kanchanasin P."/>
            <person name="Tanasupawat S."/>
            <person name="Phongsopitanun W."/>
        </authorList>
    </citation>
    <scope>NUCLEOTIDE SEQUENCE [LARGE SCALE GENOMIC DNA]</scope>
    <source>
        <strain evidence="2 3">LCR6-01</strain>
    </source>
</reference>
<dbReference type="PANTHER" id="PTHR43441">
    <property type="entry name" value="RIBOSOMAL-PROTEIN-SERINE ACETYLTRANSFERASE"/>
    <property type="match status" value="1"/>
</dbReference>
<accession>A0ABT0I610</accession>
<evidence type="ECO:0000259" key="1">
    <source>
        <dbReference type="PROSITE" id="PS51186"/>
    </source>
</evidence>